<gene>
    <name evidence="1" type="ORF">A2973_04590</name>
</gene>
<sequence length="116" mass="12768">MAETDRYVWIMASQGDDRDQVNAIAALGFERVEIEKRVPGIKLRGNGGMIEITAVHYRAMLQVTDISLGRSMRNAVCLSGGEGVAFIVGQRGEIDIRTLNGEPACFFIAKRPHEGF</sequence>
<name>A0A1F6B038_9BACT</name>
<dbReference type="AlphaFoldDB" id="A0A1F6B038"/>
<comment type="caution">
    <text evidence="1">The sequence shown here is derived from an EMBL/GenBank/DDBJ whole genome shotgun (WGS) entry which is preliminary data.</text>
</comment>
<evidence type="ECO:0000313" key="1">
    <source>
        <dbReference type="EMBL" id="OGG30153.1"/>
    </source>
</evidence>
<protein>
    <submittedName>
        <fullName evidence="1">Uncharacterized protein</fullName>
    </submittedName>
</protein>
<dbReference type="Proteomes" id="UP000176409">
    <property type="component" value="Unassembled WGS sequence"/>
</dbReference>
<dbReference type="EMBL" id="MFJZ01000029">
    <property type="protein sequence ID" value="OGG30153.1"/>
    <property type="molecule type" value="Genomic_DNA"/>
</dbReference>
<organism evidence="1 2">
    <name type="scientific">Candidatus Gottesmanbacteria bacterium RIFCSPLOWO2_01_FULL_49_10</name>
    <dbReference type="NCBI Taxonomy" id="1798396"/>
    <lineage>
        <taxon>Bacteria</taxon>
        <taxon>Candidatus Gottesmaniibacteriota</taxon>
    </lineage>
</organism>
<reference evidence="1 2" key="1">
    <citation type="journal article" date="2016" name="Nat. Commun.">
        <title>Thousands of microbial genomes shed light on interconnected biogeochemical processes in an aquifer system.</title>
        <authorList>
            <person name="Anantharaman K."/>
            <person name="Brown C.T."/>
            <person name="Hug L.A."/>
            <person name="Sharon I."/>
            <person name="Castelle C.J."/>
            <person name="Probst A.J."/>
            <person name="Thomas B.C."/>
            <person name="Singh A."/>
            <person name="Wilkins M.J."/>
            <person name="Karaoz U."/>
            <person name="Brodie E.L."/>
            <person name="Williams K.H."/>
            <person name="Hubbard S.S."/>
            <person name="Banfield J.F."/>
        </authorList>
    </citation>
    <scope>NUCLEOTIDE SEQUENCE [LARGE SCALE GENOMIC DNA]</scope>
</reference>
<evidence type="ECO:0000313" key="2">
    <source>
        <dbReference type="Proteomes" id="UP000176409"/>
    </source>
</evidence>
<accession>A0A1F6B038</accession>
<proteinExistence type="predicted"/>